<dbReference type="AlphaFoldDB" id="A0A100WCG8"/>
<keyword evidence="3" id="KW-1185">Reference proteome</keyword>
<dbReference type="EMBL" id="BCSY01000039">
    <property type="protein sequence ID" value="GAS95461.1"/>
    <property type="molecule type" value="Genomic_DNA"/>
</dbReference>
<dbReference type="STRING" id="228230.RMCC_2427"/>
<proteinExistence type="predicted"/>
<dbReference type="Proteomes" id="UP000069443">
    <property type="component" value="Unassembled WGS sequence"/>
</dbReference>
<name>A0A100WCG8_MYCCR</name>
<accession>A0A100WCG8</accession>
<gene>
    <name evidence="2" type="ORF">RMCC_2427</name>
</gene>
<reference evidence="3" key="2">
    <citation type="submission" date="2016-02" db="EMBL/GenBank/DDBJ databases">
        <title>Draft genome sequence of five rapidly growing Mycobacterium species.</title>
        <authorList>
            <person name="Katahira K."/>
            <person name="Gotou Y."/>
            <person name="Iida K."/>
            <person name="Ogura Y."/>
            <person name="Hayashi T."/>
        </authorList>
    </citation>
    <scope>NUCLEOTIDE SEQUENCE [LARGE SCALE GENOMIC DNA]</scope>
    <source>
        <strain evidence="3">JCM15298</strain>
    </source>
</reference>
<evidence type="ECO:0000313" key="3">
    <source>
        <dbReference type="Proteomes" id="UP000069443"/>
    </source>
</evidence>
<feature type="compositionally biased region" description="Basic and acidic residues" evidence="1">
    <location>
        <begin position="20"/>
        <end position="36"/>
    </location>
</feature>
<comment type="caution">
    <text evidence="2">The sequence shown here is derived from an EMBL/GenBank/DDBJ whole genome shotgun (WGS) entry which is preliminary data.</text>
</comment>
<feature type="region of interest" description="Disordered" evidence="1">
    <location>
        <begin position="1"/>
        <end position="39"/>
    </location>
</feature>
<evidence type="ECO:0000256" key="1">
    <source>
        <dbReference type="SAM" id="MobiDB-lite"/>
    </source>
</evidence>
<reference evidence="3" key="1">
    <citation type="journal article" date="2016" name="Genome Announc.">
        <title>Draft Genome Sequences of Five Rapidly Growing Mycobacterium Species, M. thermoresistibile, M. fortuitum subsp. acetamidolyticum, M. canariasense, M. brisbanense, and M. novocastrense.</title>
        <authorList>
            <person name="Katahira K."/>
            <person name="Ogura Y."/>
            <person name="Gotoh Y."/>
            <person name="Hayashi T."/>
        </authorList>
    </citation>
    <scope>NUCLEOTIDE SEQUENCE [LARGE SCALE GENOMIC DNA]</scope>
    <source>
        <strain evidence="3">JCM15298</strain>
    </source>
</reference>
<evidence type="ECO:0000313" key="2">
    <source>
        <dbReference type="EMBL" id="GAS95461.1"/>
    </source>
</evidence>
<protein>
    <submittedName>
        <fullName evidence="2">Gp13</fullName>
    </submittedName>
</protein>
<dbReference type="RefSeq" id="WP_201029537.1">
    <property type="nucleotide sequence ID" value="NZ_BCSY01000039.1"/>
</dbReference>
<organism evidence="2 3">
    <name type="scientific">Mycolicibacterium canariasense</name>
    <name type="common">Mycobacterium canariasense</name>
    <dbReference type="NCBI Taxonomy" id="228230"/>
    <lineage>
        <taxon>Bacteria</taxon>
        <taxon>Bacillati</taxon>
        <taxon>Actinomycetota</taxon>
        <taxon>Actinomycetes</taxon>
        <taxon>Mycobacteriales</taxon>
        <taxon>Mycobacteriaceae</taxon>
        <taxon>Mycolicibacterium</taxon>
    </lineage>
</organism>
<sequence length="189" mass="21347">MGVGLSPTPAGHQLRSPKPARKEQPNMSETEDRALSPEKAAAQAAEFLGVFAGVDFDLGGGKTWRLPNPSYMPRDMKRRYNEHLRFMNKDLQKEEIADPVTGKKREQTIWPLQYNDQLIDEDELLCVALMDDSDDAGVAARTAYLKDGTLPDVYEQFLKAGGVAGQVQVHWRVMSLQMEERVKRDPFRN</sequence>